<keyword evidence="1" id="KW-0175">Coiled coil</keyword>
<evidence type="ECO:0008006" key="4">
    <source>
        <dbReference type="Google" id="ProtNLM"/>
    </source>
</evidence>
<proteinExistence type="predicted"/>
<feature type="coiled-coil region" evidence="1">
    <location>
        <begin position="272"/>
        <end position="306"/>
    </location>
</feature>
<evidence type="ECO:0000313" key="3">
    <source>
        <dbReference type="Proteomes" id="UP000634667"/>
    </source>
</evidence>
<name>A0ABQ2WM04_9ALTE</name>
<dbReference type="EMBL" id="BMYR01000004">
    <property type="protein sequence ID" value="GGW58147.1"/>
    <property type="molecule type" value="Genomic_DNA"/>
</dbReference>
<comment type="caution">
    <text evidence="2">The sequence shown here is derived from an EMBL/GenBank/DDBJ whole genome shotgun (WGS) entry which is preliminary data.</text>
</comment>
<gene>
    <name evidence="2" type="ORF">GCM10008111_12890</name>
</gene>
<protein>
    <recommendedName>
        <fullName evidence="4">DUF349 domain-containing protein</fullName>
    </recommendedName>
</protein>
<evidence type="ECO:0000313" key="2">
    <source>
        <dbReference type="EMBL" id="GGW58147.1"/>
    </source>
</evidence>
<evidence type="ECO:0000256" key="1">
    <source>
        <dbReference type="SAM" id="Coils"/>
    </source>
</evidence>
<keyword evidence="3" id="KW-1185">Reference proteome</keyword>
<dbReference type="Pfam" id="PF03993">
    <property type="entry name" value="DUF349"/>
    <property type="match status" value="2"/>
</dbReference>
<reference evidence="3" key="1">
    <citation type="journal article" date="2019" name="Int. J. Syst. Evol. Microbiol.">
        <title>The Global Catalogue of Microorganisms (GCM) 10K type strain sequencing project: providing services to taxonomists for standard genome sequencing and annotation.</title>
        <authorList>
            <consortium name="The Broad Institute Genomics Platform"/>
            <consortium name="The Broad Institute Genome Sequencing Center for Infectious Disease"/>
            <person name="Wu L."/>
            <person name="Ma J."/>
        </authorList>
    </citation>
    <scope>NUCLEOTIDE SEQUENCE [LARGE SCALE GENOMIC DNA]</scope>
    <source>
        <strain evidence="3">KCTC 23723</strain>
    </source>
</reference>
<sequence length="903" mass="102274">MIFKRWFKPKWQHADAAIRLQALPTLQASDNDHKKILHELAFNDGAEAVRKAALHQLNDFALWWQASKHDASERLKQYAEQQLINQLLQGDVENNLKHKFITQCNRSSVLEQLALKEQDPQLRFTLLQRLERADLIQQSLLDSHFPDVFKRQLLADITDEKQLEKLSKQLNATLAAELTLRLAELAEQKLKPVKLRKELTLLLAKLNALRERSNIAEIPELQQQLALQWQSLATELACLPHDEAQQFSAKYAQLDARLTDWLAPKLSELAQIQAAVEAKARAVARYQQLEHAIEALEQQLVVQIQQGESEFAIISRAVEALQEDATQAALPQAELHTLQTRLARLQQQCQQLPQQSKALAALTQLVREFQVHPLPQSFEQLDGAEVQLTAFLQAWRSHSKGLSLRLSAELDTQFQQVKQHWQAAIADIKQQQQKGTKQLRSKCAEFKRLHAAGRYNVLFGLFKGISDDYAQLSDHAKVQLEKEYLDISALHNALESLQHYIATPRKQALLAEVQQLAATPVTDAKARADEVKLARANWNSFGKADPEQEDVLNQAFDQACEAAFEPCRAIFAQLDAERAVHLQQRQSVIMELTALAESALDVKTLDQRFRQINQRWREAGAVNRRDYQVLQQQYQQLSEVIRGKVVSAQQSHEAAKRALIAEAESALSLSDGAQTAIVLKDLQQRWKTLGFAGPKHDQALWLQFRALCDAFFAKRHDEFKSTQHAEQMAWQAVSAELNQLAERIGAAQTQSELNALQQQLRQLVLPDLADARQRYEQVSELLSQQLQQQLQQQQRQDLHSLFTALSTGELKAEQWPAAYRDALSIKAPALSRPELTLALELVSGKDSGLSNTAEKQQVQLALLTLKHNAGQQLSAEQLLHHWLAHGAVAEQEQPLLKRVVALF</sequence>
<dbReference type="InterPro" id="IPR007139">
    <property type="entry name" value="DUF349"/>
</dbReference>
<accession>A0ABQ2WM04</accession>
<dbReference type="Proteomes" id="UP000634667">
    <property type="component" value="Unassembled WGS sequence"/>
</dbReference>
<dbReference type="RefSeq" id="WP_189481677.1">
    <property type="nucleotide sequence ID" value="NZ_BMYR01000004.1"/>
</dbReference>
<organism evidence="2 3">
    <name type="scientific">Alishewanella tabrizica</name>
    <dbReference type="NCBI Taxonomy" id="671278"/>
    <lineage>
        <taxon>Bacteria</taxon>
        <taxon>Pseudomonadati</taxon>
        <taxon>Pseudomonadota</taxon>
        <taxon>Gammaproteobacteria</taxon>
        <taxon>Alteromonadales</taxon>
        <taxon>Alteromonadaceae</taxon>
        <taxon>Alishewanella</taxon>
    </lineage>
</organism>